<dbReference type="Proteomes" id="UP000547458">
    <property type="component" value="Unassembled WGS sequence"/>
</dbReference>
<evidence type="ECO:0000259" key="1">
    <source>
        <dbReference type="Pfam" id="PF01636"/>
    </source>
</evidence>
<evidence type="ECO:0000313" key="2">
    <source>
        <dbReference type="EMBL" id="NJC22587.1"/>
    </source>
</evidence>
<dbReference type="Pfam" id="PF01636">
    <property type="entry name" value="APH"/>
    <property type="match status" value="1"/>
</dbReference>
<dbReference type="SUPFAM" id="SSF56112">
    <property type="entry name" value="Protein kinase-like (PK-like)"/>
    <property type="match status" value="1"/>
</dbReference>
<dbReference type="InterPro" id="IPR011009">
    <property type="entry name" value="Kinase-like_dom_sf"/>
</dbReference>
<dbReference type="EMBL" id="JAATJL010000001">
    <property type="protein sequence ID" value="NJC22587.1"/>
    <property type="molecule type" value="Genomic_DNA"/>
</dbReference>
<accession>A0A846RQZ3</accession>
<dbReference type="AlphaFoldDB" id="A0A846RQZ3"/>
<sequence>MTTPLDPGLAALDLFFDADALSSLLGRPARAGHLRWKRGVSAIARLHDDDGVRWLAAYSKDAAVKLEKTFRRAGAHGLPLEQYEIDGGVLASGPIALDPRLYGALRPFRGFGDYFASPAVRVLKYNPFRRLVFAVDAADSTAEFGDGGFGGTDGGGSFGWTDRGTRGGTDGGTLVGRVSAAAPWTTPDMLAGLAANGVPLLVPLSGSALAAGTPTGKHVHYLPWYGEGDLSTVQPAQAGAASYAAGEALSLLHRQPPVHQSHAWRAPAGRLMSLVRENAALIPESGDRLTRVRSALEPLLRRPGRAAMIHGDFSADQVLVDGSDVRLIDFERCTYGAAASDLGSFAAMEALGADSPAGDDVLALPRTAALLDGYSAGPDAVNESEVLGWTVFFLLNRLREPFRACMPGWRQQMDNRLAMIEGVLW</sequence>
<organism evidence="2 3">
    <name type="scientific">Arthrobacter pigmenti</name>
    <dbReference type="NCBI Taxonomy" id="271432"/>
    <lineage>
        <taxon>Bacteria</taxon>
        <taxon>Bacillati</taxon>
        <taxon>Actinomycetota</taxon>
        <taxon>Actinomycetes</taxon>
        <taxon>Micrococcales</taxon>
        <taxon>Micrococcaceae</taxon>
        <taxon>Arthrobacter</taxon>
    </lineage>
</organism>
<gene>
    <name evidence="2" type="ORF">BJ994_001663</name>
</gene>
<dbReference type="RefSeq" id="WP_209066715.1">
    <property type="nucleotide sequence ID" value="NZ_JAATJL010000001.1"/>
</dbReference>
<proteinExistence type="predicted"/>
<protein>
    <recommendedName>
        <fullName evidence="1">Aminoglycoside phosphotransferase domain-containing protein</fullName>
    </recommendedName>
</protein>
<name>A0A846RQZ3_9MICC</name>
<comment type="caution">
    <text evidence="2">The sequence shown here is derived from an EMBL/GenBank/DDBJ whole genome shotgun (WGS) entry which is preliminary data.</text>
</comment>
<evidence type="ECO:0000313" key="3">
    <source>
        <dbReference type="Proteomes" id="UP000547458"/>
    </source>
</evidence>
<reference evidence="2 3" key="1">
    <citation type="submission" date="2020-03" db="EMBL/GenBank/DDBJ databases">
        <title>Sequencing the genomes of 1000 actinobacteria strains.</title>
        <authorList>
            <person name="Klenk H.-P."/>
        </authorList>
    </citation>
    <scope>NUCLEOTIDE SEQUENCE [LARGE SCALE GENOMIC DNA]</scope>
    <source>
        <strain evidence="2 3">DSM 16403</strain>
    </source>
</reference>
<dbReference type="Gene3D" id="3.90.1200.10">
    <property type="match status" value="1"/>
</dbReference>
<feature type="domain" description="Aminoglycoside phosphotransferase" evidence="1">
    <location>
        <begin position="189"/>
        <end position="348"/>
    </location>
</feature>
<dbReference type="InterPro" id="IPR002575">
    <property type="entry name" value="Aminoglycoside_PTrfase"/>
</dbReference>
<keyword evidence="3" id="KW-1185">Reference proteome</keyword>